<proteinExistence type="predicted"/>
<dbReference type="Proteomes" id="UP000297703">
    <property type="component" value="Unassembled WGS sequence"/>
</dbReference>
<organism evidence="2 3">
    <name type="scientific">Platysternon megacephalum</name>
    <name type="common">big-headed turtle</name>
    <dbReference type="NCBI Taxonomy" id="55544"/>
    <lineage>
        <taxon>Eukaryota</taxon>
        <taxon>Metazoa</taxon>
        <taxon>Chordata</taxon>
        <taxon>Craniata</taxon>
        <taxon>Vertebrata</taxon>
        <taxon>Euteleostomi</taxon>
        <taxon>Archelosauria</taxon>
        <taxon>Testudinata</taxon>
        <taxon>Testudines</taxon>
        <taxon>Cryptodira</taxon>
        <taxon>Durocryptodira</taxon>
        <taxon>Testudinoidea</taxon>
        <taxon>Platysternidae</taxon>
        <taxon>Platysternon</taxon>
    </lineage>
</organism>
<accession>A0A4D9F4Q1</accession>
<protein>
    <submittedName>
        <fullName evidence="2">Solute carrier family 35 member F1</fullName>
    </submittedName>
</protein>
<comment type="caution">
    <text evidence="2">The sequence shown here is derived from an EMBL/GenBank/DDBJ whole genome shotgun (WGS) entry which is preliminary data.</text>
</comment>
<dbReference type="EMBL" id="QXTE01000011">
    <property type="protein sequence ID" value="TFK14368.1"/>
    <property type="molecule type" value="Genomic_DNA"/>
</dbReference>
<evidence type="ECO:0000256" key="1">
    <source>
        <dbReference type="SAM" id="MobiDB-lite"/>
    </source>
</evidence>
<name>A0A4D9F4Q1_9SAUR</name>
<dbReference type="STRING" id="55544.A0A4D9F4Q1"/>
<evidence type="ECO:0000313" key="2">
    <source>
        <dbReference type="EMBL" id="TFK14368.1"/>
    </source>
</evidence>
<sequence length="69" mass="7231">MISPEQPPQPNHVVATIENLPAEGGAGGSGRSSISASSSPGVRQRLRKVLNSLRLKRGNTTALKELKKG</sequence>
<gene>
    <name evidence="2" type="ORF">DR999_PMT02177</name>
</gene>
<evidence type="ECO:0000313" key="3">
    <source>
        <dbReference type="Proteomes" id="UP000297703"/>
    </source>
</evidence>
<dbReference type="AlphaFoldDB" id="A0A4D9F4Q1"/>
<reference evidence="2 3" key="2">
    <citation type="submission" date="2019-04" db="EMBL/GenBank/DDBJ databases">
        <title>The genome sequence of big-headed turtle.</title>
        <authorList>
            <person name="Gong S."/>
        </authorList>
    </citation>
    <scope>NUCLEOTIDE SEQUENCE [LARGE SCALE GENOMIC DNA]</scope>
    <source>
        <strain evidence="2">DO16091913</strain>
        <tissue evidence="2">Muscle</tissue>
    </source>
</reference>
<reference evidence="2 3" key="1">
    <citation type="submission" date="2019-04" db="EMBL/GenBank/DDBJ databases">
        <title>Draft genome of the big-headed turtle Platysternon megacephalum.</title>
        <authorList>
            <person name="Gong S."/>
        </authorList>
    </citation>
    <scope>NUCLEOTIDE SEQUENCE [LARGE SCALE GENOMIC DNA]</scope>
    <source>
        <strain evidence="2">DO16091913</strain>
        <tissue evidence="2">Muscle</tissue>
    </source>
</reference>
<keyword evidence="3" id="KW-1185">Reference proteome</keyword>
<feature type="region of interest" description="Disordered" evidence="1">
    <location>
        <begin position="17"/>
        <end position="43"/>
    </location>
</feature>
<feature type="compositionally biased region" description="Low complexity" evidence="1">
    <location>
        <begin position="31"/>
        <end position="41"/>
    </location>
</feature>